<keyword evidence="2" id="KW-0378">Hydrolase</keyword>
<keyword evidence="5" id="KW-1185">Reference proteome</keyword>
<dbReference type="eggNOG" id="ENOG502SIH4">
    <property type="taxonomic scope" value="Eukaryota"/>
</dbReference>
<gene>
    <name evidence="4" type="ORF">GLOTRDRAFT_123620</name>
</gene>
<dbReference type="RefSeq" id="XP_007871249.1">
    <property type="nucleotide sequence ID" value="XM_007873058.1"/>
</dbReference>
<dbReference type="PANTHER" id="PTHR43248:SF25">
    <property type="entry name" value="AB HYDROLASE-1 DOMAIN-CONTAINING PROTEIN-RELATED"/>
    <property type="match status" value="1"/>
</dbReference>
<dbReference type="EMBL" id="KB469319">
    <property type="protein sequence ID" value="EPQ50268.1"/>
    <property type="molecule type" value="Genomic_DNA"/>
</dbReference>
<dbReference type="SUPFAM" id="SSF53474">
    <property type="entry name" value="alpha/beta-Hydrolases"/>
    <property type="match status" value="1"/>
</dbReference>
<reference evidence="4 5" key="1">
    <citation type="journal article" date="2012" name="Science">
        <title>The Paleozoic origin of enzymatic lignin decomposition reconstructed from 31 fungal genomes.</title>
        <authorList>
            <person name="Floudas D."/>
            <person name="Binder M."/>
            <person name="Riley R."/>
            <person name="Barry K."/>
            <person name="Blanchette R.A."/>
            <person name="Henrissat B."/>
            <person name="Martinez A.T."/>
            <person name="Otillar R."/>
            <person name="Spatafora J.W."/>
            <person name="Yadav J.S."/>
            <person name="Aerts A."/>
            <person name="Benoit I."/>
            <person name="Boyd A."/>
            <person name="Carlson A."/>
            <person name="Copeland A."/>
            <person name="Coutinho P.M."/>
            <person name="de Vries R.P."/>
            <person name="Ferreira P."/>
            <person name="Findley K."/>
            <person name="Foster B."/>
            <person name="Gaskell J."/>
            <person name="Glotzer D."/>
            <person name="Gorecki P."/>
            <person name="Heitman J."/>
            <person name="Hesse C."/>
            <person name="Hori C."/>
            <person name="Igarashi K."/>
            <person name="Jurgens J.A."/>
            <person name="Kallen N."/>
            <person name="Kersten P."/>
            <person name="Kohler A."/>
            <person name="Kuees U."/>
            <person name="Kumar T.K.A."/>
            <person name="Kuo A."/>
            <person name="LaButti K."/>
            <person name="Larrondo L.F."/>
            <person name="Lindquist E."/>
            <person name="Ling A."/>
            <person name="Lombard V."/>
            <person name="Lucas S."/>
            <person name="Lundell T."/>
            <person name="Martin R."/>
            <person name="McLaughlin D.J."/>
            <person name="Morgenstern I."/>
            <person name="Morin E."/>
            <person name="Murat C."/>
            <person name="Nagy L.G."/>
            <person name="Nolan M."/>
            <person name="Ohm R.A."/>
            <person name="Patyshakuliyeva A."/>
            <person name="Rokas A."/>
            <person name="Ruiz-Duenas F.J."/>
            <person name="Sabat G."/>
            <person name="Salamov A."/>
            <person name="Samejima M."/>
            <person name="Schmutz J."/>
            <person name="Slot J.C."/>
            <person name="St John F."/>
            <person name="Stenlid J."/>
            <person name="Sun H."/>
            <person name="Sun S."/>
            <person name="Syed K."/>
            <person name="Tsang A."/>
            <person name="Wiebenga A."/>
            <person name="Young D."/>
            <person name="Pisabarro A."/>
            <person name="Eastwood D.C."/>
            <person name="Martin F."/>
            <person name="Cullen D."/>
            <person name="Grigoriev I.V."/>
            <person name="Hibbett D.S."/>
        </authorList>
    </citation>
    <scope>NUCLEOTIDE SEQUENCE [LARGE SCALE GENOMIC DNA]</scope>
    <source>
        <strain evidence="4 5">ATCC 11539</strain>
    </source>
</reference>
<proteinExistence type="inferred from homology"/>
<dbReference type="Gene3D" id="3.40.50.1820">
    <property type="entry name" value="alpha/beta hydrolase"/>
    <property type="match status" value="1"/>
</dbReference>
<dbReference type="GO" id="GO:0016787">
    <property type="term" value="F:hydrolase activity"/>
    <property type="evidence" value="ECO:0007669"/>
    <property type="project" value="UniProtKB-KW"/>
</dbReference>
<dbReference type="Proteomes" id="UP000030669">
    <property type="component" value="Unassembled WGS sequence"/>
</dbReference>
<evidence type="ECO:0000259" key="3">
    <source>
        <dbReference type="Pfam" id="PF08386"/>
    </source>
</evidence>
<dbReference type="AlphaFoldDB" id="S7PS93"/>
<feature type="domain" description="Peptidase S33 tripeptidyl aminopeptidase-like C-terminal" evidence="3">
    <location>
        <begin position="474"/>
        <end position="568"/>
    </location>
</feature>
<dbReference type="STRING" id="670483.S7PS93"/>
<comment type="similarity">
    <text evidence="1">Belongs to the peptidase S33 family.</text>
</comment>
<name>S7PS93_GLOTA</name>
<dbReference type="InterPro" id="IPR051601">
    <property type="entry name" value="Serine_prot/Carboxylest_S33"/>
</dbReference>
<organism evidence="4 5">
    <name type="scientific">Gloeophyllum trabeum (strain ATCC 11539 / FP-39264 / Madison 617)</name>
    <name type="common">Brown rot fungus</name>
    <dbReference type="NCBI Taxonomy" id="670483"/>
    <lineage>
        <taxon>Eukaryota</taxon>
        <taxon>Fungi</taxon>
        <taxon>Dikarya</taxon>
        <taxon>Basidiomycota</taxon>
        <taxon>Agaricomycotina</taxon>
        <taxon>Agaricomycetes</taxon>
        <taxon>Gloeophyllales</taxon>
        <taxon>Gloeophyllaceae</taxon>
        <taxon>Gloeophyllum</taxon>
    </lineage>
</organism>
<evidence type="ECO:0000313" key="5">
    <source>
        <dbReference type="Proteomes" id="UP000030669"/>
    </source>
</evidence>
<dbReference type="KEGG" id="gtr:GLOTRDRAFT_123620"/>
<dbReference type="OrthoDB" id="425534at2759"/>
<evidence type="ECO:0000313" key="4">
    <source>
        <dbReference type="EMBL" id="EPQ50268.1"/>
    </source>
</evidence>
<evidence type="ECO:0000256" key="1">
    <source>
        <dbReference type="ARBA" id="ARBA00010088"/>
    </source>
</evidence>
<evidence type="ECO:0000256" key="2">
    <source>
        <dbReference type="ARBA" id="ARBA00022801"/>
    </source>
</evidence>
<dbReference type="Pfam" id="PF08386">
    <property type="entry name" value="Abhydrolase_4"/>
    <property type="match status" value="1"/>
</dbReference>
<protein>
    <recommendedName>
        <fullName evidence="3">Peptidase S33 tripeptidyl aminopeptidase-like C-terminal domain-containing protein</fullName>
    </recommendedName>
</protein>
<dbReference type="HOGENOM" id="CLU_013364_5_1_1"/>
<sequence length="603" mass="66651">MGHHEGRSAPLDTKGSTGVLPVYSGHAPSNARLSWSKGSLKFIAALTLLFLFPRQFASTYSRWNRFGSVSTTGFAVDWKSCGDNFECANISLPLDYHNESDPRRVSIAVTKYLATNTSHREGAVFINPGGPGGSGTNMAFTRGPTMSDVLQGRYDIIGFDPRGINLTRPYVSCFESKLDEDVFASAVHTFHLNLPVNVTESVRADLEGQVAEAAAAMEALSKHCAERVGDAMAYMGTEFVVRDIDAMSRIIEGEDKRVNYWGFSYGTILGQYLIKILPPSRLGKIMIDGVVNPEVWVGYSPRSFEGYFNDIDNVLYSFAESCVSSGSACALSAMSPSEIVSKLDETIESLYYNPQPITDLPAPAVATARNIRQLVFSAMYRIKDWPDLAVHLDNAFKGNYSGVVNASMVHIDPEGASKLDYSSYSGNTIRCTDAKPYPSSKDFPSNSDIAEYVVESMKTYSGRMGDMFFPWSFCHLWEGIYPRRSRYEGTFEMEDGTLDTPILVLSNTYDPVTPLSNAILAKERLGDNARLIQQVDGWGHCTIAQKSYCTGEIISRYMLDGEVPKENHTLCNVVEKPFVPAEEAPGDDGEKAWARLVDEWQFE</sequence>
<dbReference type="GeneID" id="19300970"/>
<accession>S7PS93</accession>
<dbReference type="OMA" id="CNDVAWP"/>
<dbReference type="InterPro" id="IPR029058">
    <property type="entry name" value="AB_hydrolase_fold"/>
</dbReference>
<dbReference type="PANTHER" id="PTHR43248">
    <property type="entry name" value="2-SUCCINYL-6-HYDROXY-2,4-CYCLOHEXADIENE-1-CARBOXYLATE SYNTHASE"/>
    <property type="match status" value="1"/>
</dbReference>
<dbReference type="InterPro" id="IPR013595">
    <property type="entry name" value="Pept_S33_TAP-like_C"/>
</dbReference>